<organism evidence="1 2">
    <name type="scientific">Rhizophagus clarus</name>
    <dbReference type="NCBI Taxonomy" id="94130"/>
    <lineage>
        <taxon>Eukaryota</taxon>
        <taxon>Fungi</taxon>
        <taxon>Fungi incertae sedis</taxon>
        <taxon>Mucoromycota</taxon>
        <taxon>Glomeromycotina</taxon>
        <taxon>Glomeromycetes</taxon>
        <taxon>Glomerales</taxon>
        <taxon>Glomeraceae</taxon>
        <taxon>Rhizophagus</taxon>
    </lineage>
</organism>
<evidence type="ECO:0000313" key="1">
    <source>
        <dbReference type="EMBL" id="GBB90572.1"/>
    </source>
</evidence>
<dbReference type="Proteomes" id="UP000247702">
    <property type="component" value="Unassembled WGS sequence"/>
</dbReference>
<protein>
    <submittedName>
        <fullName evidence="1">Uncharacterized protein</fullName>
    </submittedName>
</protein>
<keyword evidence="2" id="KW-1185">Reference proteome</keyword>
<accession>A0A2Z6QPA8</accession>
<proteinExistence type="predicted"/>
<reference evidence="1 2" key="1">
    <citation type="submission" date="2017-11" db="EMBL/GenBank/DDBJ databases">
        <title>The genome of Rhizophagus clarus HR1 reveals common genetic basis of auxotrophy among arbuscular mycorrhizal fungi.</title>
        <authorList>
            <person name="Kobayashi Y."/>
        </authorList>
    </citation>
    <scope>NUCLEOTIDE SEQUENCE [LARGE SCALE GENOMIC DNA]</scope>
    <source>
        <strain evidence="1 2">HR1</strain>
    </source>
</reference>
<comment type="caution">
    <text evidence="1">The sequence shown here is derived from an EMBL/GenBank/DDBJ whole genome shotgun (WGS) entry which is preliminary data.</text>
</comment>
<dbReference type="AlphaFoldDB" id="A0A2Z6QPA8"/>
<sequence>MLDDMQQTIDQLYYTNSEPWVDQGEDTEAASGSHEVAKNVINKFWTQMTNGIDKAINSLLHTRMSSTIRMKQTNKKPLDYIAAKHTSKLYKLLKDLKRFHEQPANTVGTEDRTSSLMDTERYWNIKLPKYNRDYNDASISHFSEQRNFRITDLDIKDPRSISKLEEHIQACREMD</sequence>
<name>A0A2Z6QPA8_9GLOM</name>
<gene>
    <name evidence="1" type="ORF">RclHR1_17590001</name>
</gene>
<dbReference type="EMBL" id="BEXD01000845">
    <property type="protein sequence ID" value="GBB90572.1"/>
    <property type="molecule type" value="Genomic_DNA"/>
</dbReference>
<evidence type="ECO:0000313" key="2">
    <source>
        <dbReference type="Proteomes" id="UP000247702"/>
    </source>
</evidence>